<dbReference type="Proteomes" id="UP001589535">
    <property type="component" value="Unassembled WGS sequence"/>
</dbReference>
<comment type="caution">
    <text evidence="2">The sequence shown here is derived from an EMBL/GenBank/DDBJ whole genome shotgun (WGS) entry which is preliminary data.</text>
</comment>
<dbReference type="RefSeq" id="WP_378198515.1">
    <property type="nucleotide sequence ID" value="NZ_JBHMBK010000021.1"/>
</dbReference>
<evidence type="ECO:0000313" key="2">
    <source>
        <dbReference type="EMBL" id="MFB9687706.1"/>
    </source>
</evidence>
<protein>
    <submittedName>
        <fullName evidence="2">Phage tail tube protein</fullName>
    </submittedName>
</protein>
<accession>A0ABV5UB79</accession>
<dbReference type="InterPro" id="IPR002909">
    <property type="entry name" value="IPT_dom"/>
</dbReference>
<keyword evidence="3" id="KW-1185">Reference proteome</keyword>
<name>A0ABV5UB79_9PSEU</name>
<dbReference type="NCBIfam" id="NF047353">
    <property type="entry name" value="tube_lmo2291"/>
    <property type="match status" value="1"/>
</dbReference>
<dbReference type="SUPFAM" id="SSF81296">
    <property type="entry name" value="E set domains"/>
    <property type="match status" value="1"/>
</dbReference>
<dbReference type="Gene3D" id="2.60.40.10">
    <property type="entry name" value="Immunoglobulins"/>
    <property type="match status" value="1"/>
</dbReference>
<dbReference type="EMBL" id="JBHMBK010000021">
    <property type="protein sequence ID" value="MFB9687706.1"/>
    <property type="molecule type" value="Genomic_DNA"/>
</dbReference>
<evidence type="ECO:0000259" key="1">
    <source>
        <dbReference type="Pfam" id="PF01833"/>
    </source>
</evidence>
<dbReference type="CDD" id="cd00603">
    <property type="entry name" value="IPT_PCSR"/>
    <property type="match status" value="1"/>
</dbReference>
<dbReference type="Pfam" id="PF01833">
    <property type="entry name" value="TIG"/>
    <property type="match status" value="1"/>
</dbReference>
<gene>
    <name evidence="2" type="ORF">ACFFTO_26300</name>
</gene>
<evidence type="ECO:0000313" key="3">
    <source>
        <dbReference type="Proteomes" id="UP001589535"/>
    </source>
</evidence>
<organism evidence="2 3">
    <name type="scientific">Amycolatopsis plumensis</name>
    <dbReference type="NCBI Taxonomy" id="236508"/>
    <lineage>
        <taxon>Bacteria</taxon>
        <taxon>Bacillati</taxon>
        <taxon>Actinomycetota</taxon>
        <taxon>Actinomycetes</taxon>
        <taxon>Pseudonocardiales</taxon>
        <taxon>Pseudonocardiaceae</taxon>
        <taxon>Amycolatopsis</taxon>
    </lineage>
</organism>
<sequence>MPATTKVPLGASTTMLQYYLDVDTSSSTVNPTWVGVFGMTEFKPAFESTKQDDGDFDSGGFQSKTKTAEAWSVEAKLGRKVQVADGTQYDVGQEFLRTKAIGQMGPANSVHIRYYEMQPGGPRVEAYEGWASVSWSPDGGKMEDLNLVSVTLDGQGKLNQITHPNTGAVIPVITSLTPAGGSTAGGALVRIKGNNFTGVTGATGVKVGGTNATSYDLISDGLIVAITPAHAAGAVDVVVTNGAGASANTALTKYTYA</sequence>
<dbReference type="InterPro" id="IPR014756">
    <property type="entry name" value="Ig_E-set"/>
</dbReference>
<reference evidence="2 3" key="1">
    <citation type="submission" date="2024-09" db="EMBL/GenBank/DDBJ databases">
        <authorList>
            <person name="Sun Q."/>
            <person name="Mori K."/>
        </authorList>
    </citation>
    <scope>NUCLEOTIDE SEQUENCE [LARGE SCALE GENOMIC DNA]</scope>
    <source>
        <strain evidence="2 3">JCM 13852</strain>
    </source>
</reference>
<dbReference type="InterPro" id="IPR013783">
    <property type="entry name" value="Ig-like_fold"/>
</dbReference>
<feature type="domain" description="IPT/TIG" evidence="1">
    <location>
        <begin position="171"/>
        <end position="256"/>
    </location>
</feature>
<proteinExistence type="predicted"/>